<dbReference type="InterPro" id="IPR018201">
    <property type="entry name" value="Ketoacyl_synth_AS"/>
</dbReference>
<protein>
    <recommendedName>
        <fullName evidence="7">Ketosynthase family 3 (KS3) domain-containing protein</fullName>
    </recommendedName>
</protein>
<reference evidence="9" key="1">
    <citation type="submission" date="2012-11" db="EMBL/GenBank/DDBJ databases">
        <authorList>
            <person name="Lucero-Rivera Y.E."/>
            <person name="Tovar-Ramirez D."/>
        </authorList>
    </citation>
    <scope>NUCLEOTIDE SEQUENCE [LARGE SCALE GENOMIC DNA]</scope>
    <source>
        <strain evidence="9">Araruama</strain>
    </source>
</reference>
<comment type="caution">
    <text evidence="8">The sequence shown here is derived from an EMBL/GenBank/DDBJ whole genome shotgun (WGS) entry which is preliminary data.</text>
</comment>
<dbReference type="GO" id="GO:0006633">
    <property type="term" value="P:fatty acid biosynthetic process"/>
    <property type="evidence" value="ECO:0007669"/>
    <property type="project" value="InterPro"/>
</dbReference>
<sequence length="547" mass="60213">MNSEKEQKYLSTIKHASSKIKELTEELNAYKQKTSVAIIGMSCRFPSADHPEQFWEMLINGQDAIQTIPKNRFDYEQYYDPDSKRTGTMYTNKGGFLNTPGAFDPKCFGMSVDEARSLDPQQRLLMAVSWEALKRAGQDLSKMKGSRTAVYIAMCNQDYYLTHIGGNPKNINEYSATGSGFSTASGRLSYVYDFRGPSLTIDTACSSSLVALNLASQAIQNNISDMALVGGVNLILRPEPFIAFCKINALAPDGKCKTFDASADGYSRGEGCGVVVLKRLSSAIEDNDPILAIIKGCSINQDGTSSSLTAPNAISQKMVIQQAYKNASINIDDVDYIELHGTGTRLGDPIEARALGMTFEHRKNPQKVIVGSVKTNFGHLEAAAGMAGLIKTILAIHHQQIPPSLHFKNPSPHIQWDDIPIQVATAALPWPDNNTRIAGISSFGYSGTNAHIVLAQAPENSNRKIIPAFDSFNNEIFDIYPVQQEHPYSEQHVLHNHVEKKSVSSMAGIMTQQLKIATKTINNVVSQQLDFLAHQNRPYQKWSTRSI</sequence>
<comment type="function">
    <text evidence="4">Involved in production of the polyketide antibiotic thailandamide.</text>
</comment>
<dbReference type="PANTHER" id="PTHR43775:SF37">
    <property type="entry name" value="SI:DKEY-61P9.11"/>
    <property type="match status" value="1"/>
</dbReference>
<accession>A0A1V1PGF5</accession>
<organism evidence="8 9">
    <name type="scientific">Candidatus Magnetoglobus multicellularis str. Araruama</name>
    <dbReference type="NCBI Taxonomy" id="890399"/>
    <lineage>
        <taxon>Bacteria</taxon>
        <taxon>Pseudomonadati</taxon>
        <taxon>Thermodesulfobacteriota</taxon>
        <taxon>Desulfobacteria</taxon>
        <taxon>Desulfobacterales</taxon>
        <taxon>Desulfobacteraceae</taxon>
        <taxon>Candidatus Magnetoglobus</taxon>
    </lineage>
</organism>
<dbReference type="EMBL" id="ATBP01000029">
    <property type="protein sequence ID" value="ETR73947.1"/>
    <property type="molecule type" value="Genomic_DNA"/>
</dbReference>
<evidence type="ECO:0000256" key="3">
    <source>
        <dbReference type="ARBA" id="ARBA00022679"/>
    </source>
</evidence>
<dbReference type="InterPro" id="IPR032821">
    <property type="entry name" value="PKS_assoc"/>
</dbReference>
<feature type="domain" description="Ketosynthase family 3 (KS3)" evidence="7">
    <location>
        <begin position="33"/>
        <end position="456"/>
    </location>
</feature>
<evidence type="ECO:0000256" key="5">
    <source>
        <dbReference type="RuleBase" id="RU003694"/>
    </source>
</evidence>
<proteinExistence type="inferred from homology"/>
<dbReference type="GO" id="GO:0004315">
    <property type="term" value="F:3-oxoacyl-[acyl-carrier-protein] synthase activity"/>
    <property type="evidence" value="ECO:0007669"/>
    <property type="project" value="InterPro"/>
</dbReference>
<evidence type="ECO:0000256" key="6">
    <source>
        <dbReference type="SAM" id="Coils"/>
    </source>
</evidence>
<dbReference type="InterPro" id="IPR016039">
    <property type="entry name" value="Thiolase-like"/>
</dbReference>
<dbReference type="Proteomes" id="UP000189670">
    <property type="component" value="Unassembled WGS sequence"/>
</dbReference>
<keyword evidence="6" id="KW-0175">Coiled coil</keyword>
<dbReference type="InterPro" id="IPR014031">
    <property type="entry name" value="Ketoacyl_synth_C"/>
</dbReference>
<evidence type="ECO:0000256" key="1">
    <source>
        <dbReference type="ARBA" id="ARBA00022450"/>
    </source>
</evidence>
<dbReference type="Pfam" id="PF02801">
    <property type="entry name" value="Ketoacyl-synt_C"/>
    <property type="match status" value="1"/>
</dbReference>
<dbReference type="PANTHER" id="PTHR43775">
    <property type="entry name" value="FATTY ACID SYNTHASE"/>
    <property type="match status" value="1"/>
</dbReference>
<dbReference type="PROSITE" id="PS00606">
    <property type="entry name" value="KS3_1"/>
    <property type="match status" value="1"/>
</dbReference>
<gene>
    <name evidence="8" type="ORF">OMM_00565</name>
</gene>
<evidence type="ECO:0000256" key="4">
    <source>
        <dbReference type="ARBA" id="ARBA00054155"/>
    </source>
</evidence>
<keyword evidence="3 5" id="KW-0808">Transferase</keyword>
<evidence type="ECO:0000256" key="2">
    <source>
        <dbReference type="ARBA" id="ARBA00022553"/>
    </source>
</evidence>
<dbReference type="InterPro" id="IPR014030">
    <property type="entry name" value="Ketoacyl_synth_N"/>
</dbReference>
<keyword evidence="1" id="KW-0596">Phosphopantetheine</keyword>
<comment type="similarity">
    <text evidence="5">Belongs to the thiolase-like superfamily. Beta-ketoacyl-ACP synthases family.</text>
</comment>
<dbReference type="FunFam" id="3.40.47.10:FF:000019">
    <property type="entry name" value="Polyketide synthase type I"/>
    <property type="match status" value="1"/>
</dbReference>
<name>A0A1V1PGF5_9BACT</name>
<dbReference type="Gene3D" id="3.40.47.10">
    <property type="match status" value="1"/>
</dbReference>
<dbReference type="CDD" id="cd00833">
    <property type="entry name" value="PKS"/>
    <property type="match status" value="1"/>
</dbReference>
<dbReference type="InterPro" id="IPR050091">
    <property type="entry name" value="PKS_NRPS_Biosynth_Enz"/>
</dbReference>
<evidence type="ECO:0000313" key="8">
    <source>
        <dbReference type="EMBL" id="ETR73947.1"/>
    </source>
</evidence>
<feature type="coiled-coil region" evidence="6">
    <location>
        <begin position="6"/>
        <end position="33"/>
    </location>
</feature>
<dbReference type="PROSITE" id="PS52004">
    <property type="entry name" value="KS3_2"/>
    <property type="match status" value="1"/>
</dbReference>
<dbReference type="AlphaFoldDB" id="A0A1V1PGF5"/>
<dbReference type="SMART" id="SM00825">
    <property type="entry name" value="PKS_KS"/>
    <property type="match status" value="1"/>
</dbReference>
<evidence type="ECO:0000259" key="7">
    <source>
        <dbReference type="PROSITE" id="PS52004"/>
    </source>
</evidence>
<dbReference type="Pfam" id="PF16197">
    <property type="entry name" value="KAsynt_C_assoc"/>
    <property type="match status" value="1"/>
</dbReference>
<dbReference type="GO" id="GO:0004312">
    <property type="term" value="F:fatty acid synthase activity"/>
    <property type="evidence" value="ECO:0007669"/>
    <property type="project" value="TreeGrafter"/>
</dbReference>
<evidence type="ECO:0000313" key="9">
    <source>
        <dbReference type="Proteomes" id="UP000189670"/>
    </source>
</evidence>
<dbReference type="Pfam" id="PF00109">
    <property type="entry name" value="ketoacyl-synt"/>
    <property type="match status" value="1"/>
</dbReference>
<keyword evidence="2" id="KW-0597">Phosphoprotein</keyword>
<dbReference type="InterPro" id="IPR020841">
    <property type="entry name" value="PKS_Beta-ketoAc_synthase_dom"/>
</dbReference>
<dbReference type="SUPFAM" id="SSF53901">
    <property type="entry name" value="Thiolase-like"/>
    <property type="match status" value="1"/>
</dbReference>